<accession>A0A9P4QNH4</accession>
<gene>
    <name evidence="2" type="ORF">EJ04DRAFT_515120</name>
</gene>
<name>A0A9P4QNH4_9PLEO</name>
<reference evidence="2" key="1">
    <citation type="journal article" date="2020" name="Stud. Mycol.">
        <title>101 Dothideomycetes genomes: a test case for predicting lifestyles and emergence of pathogens.</title>
        <authorList>
            <person name="Haridas S."/>
            <person name="Albert R."/>
            <person name="Binder M."/>
            <person name="Bloem J."/>
            <person name="Labutti K."/>
            <person name="Salamov A."/>
            <person name="Andreopoulos B."/>
            <person name="Baker S."/>
            <person name="Barry K."/>
            <person name="Bills G."/>
            <person name="Bluhm B."/>
            <person name="Cannon C."/>
            <person name="Castanera R."/>
            <person name="Culley D."/>
            <person name="Daum C."/>
            <person name="Ezra D."/>
            <person name="Gonzalez J."/>
            <person name="Henrissat B."/>
            <person name="Kuo A."/>
            <person name="Liang C."/>
            <person name="Lipzen A."/>
            <person name="Lutzoni F."/>
            <person name="Magnuson J."/>
            <person name="Mondo S."/>
            <person name="Nolan M."/>
            <person name="Ohm R."/>
            <person name="Pangilinan J."/>
            <person name="Park H.-J."/>
            <person name="Ramirez L."/>
            <person name="Alfaro M."/>
            <person name="Sun H."/>
            <person name="Tritt A."/>
            <person name="Yoshinaga Y."/>
            <person name="Zwiers L.-H."/>
            <person name="Turgeon B."/>
            <person name="Goodwin S."/>
            <person name="Spatafora J."/>
            <person name="Crous P."/>
            <person name="Grigoriev I."/>
        </authorList>
    </citation>
    <scope>NUCLEOTIDE SEQUENCE</scope>
    <source>
        <strain evidence="2">CBS 125425</strain>
    </source>
</reference>
<dbReference type="AlphaFoldDB" id="A0A9P4QNH4"/>
<feature type="compositionally biased region" description="Polar residues" evidence="1">
    <location>
        <begin position="32"/>
        <end position="41"/>
    </location>
</feature>
<sequence>MSNAYAIPHVFSGLVEAHHRPPAQSPNPNLTPTPITSNQPSAKPLETQRHD</sequence>
<comment type="caution">
    <text evidence="2">The sequence shown here is derived from an EMBL/GenBank/DDBJ whole genome shotgun (WGS) entry which is preliminary data.</text>
</comment>
<proteinExistence type="predicted"/>
<evidence type="ECO:0000313" key="3">
    <source>
        <dbReference type="Proteomes" id="UP000799444"/>
    </source>
</evidence>
<keyword evidence="3" id="KW-1185">Reference proteome</keyword>
<dbReference type="Proteomes" id="UP000799444">
    <property type="component" value="Unassembled WGS sequence"/>
</dbReference>
<dbReference type="EMBL" id="ML996212">
    <property type="protein sequence ID" value="KAF2730683.1"/>
    <property type="molecule type" value="Genomic_DNA"/>
</dbReference>
<evidence type="ECO:0000256" key="1">
    <source>
        <dbReference type="SAM" id="MobiDB-lite"/>
    </source>
</evidence>
<feature type="region of interest" description="Disordered" evidence="1">
    <location>
        <begin position="16"/>
        <end position="51"/>
    </location>
</feature>
<evidence type="ECO:0000313" key="2">
    <source>
        <dbReference type="EMBL" id="KAF2730683.1"/>
    </source>
</evidence>
<organism evidence="2 3">
    <name type="scientific">Polyplosphaeria fusca</name>
    <dbReference type="NCBI Taxonomy" id="682080"/>
    <lineage>
        <taxon>Eukaryota</taxon>
        <taxon>Fungi</taxon>
        <taxon>Dikarya</taxon>
        <taxon>Ascomycota</taxon>
        <taxon>Pezizomycotina</taxon>
        <taxon>Dothideomycetes</taxon>
        <taxon>Pleosporomycetidae</taxon>
        <taxon>Pleosporales</taxon>
        <taxon>Tetraplosphaeriaceae</taxon>
        <taxon>Polyplosphaeria</taxon>
    </lineage>
</organism>
<protein>
    <submittedName>
        <fullName evidence="2">Uncharacterized protein</fullName>
    </submittedName>
</protein>